<proteinExistence type="predicted"/>
<dbReference type="EMBL" id="JABDTM020027695">
    <property type="protein sequence ID" value="KAH0810142.1"/>
    <property type="molecule type" value="Genomic_DNA"/>
</dbReference>
<sequence length="454" mass="53608">MAVQNPTNRVTREQLQTWLGQMFDDYGIQRPNVEITIMGTSNLGDGLLSDVTFIELYVNDTDPNNPNQSKKKRKRRRRPKPKSPYKGLPRRMAVKNYKIGPAMREMVPFAAMGKNERDFYTKIYPLLKGTQQHFHVPENRMFKHVPELYYFNLNIPDREVFAFENLHELGYRMHNRKEPMDLAHMEVVLDLYARLHAVAFGLKDHNELAFWLFSNELGNVMVDVSLEEILQERTYFANLRNMAANINAGDLTNAFDLLSTMMHATDPCPPECVFIHGDCENNNYFFKYAEDGTIEDVRLLDWQFCRMAPPLYDVSYFIFANLDPNNLRHFDHLKDHYYDRLSSYMRYYDLDSRSVFSREAYENQWRQYARFGVRMMFSVVKNLLAEDNEINDLETIAQNRANRVPGEVFDIEMPEIPTACVYGNELLQRCRQRTFPILRFVVRRNLLNMNMQNL</sequence>
<evidence type="ECO:0000313" key="3">
    <source>
        <dbReference type="EMBL" id="KAH0810142.1"/>
    </source>
</evidence>
<organism evidence="3 4">
    <name type="scientific">Tenebrio molitor</name>
    <name type="common">Yellow mealworm beetle</name>
    <dbReference type="NCBI Taxonomy" id="7067"/>
    <lineage>
        <taxon>Eukaryota</taxon>
        <taxon>Metazoa</taxon>
        <taxon>Ecdysozoa</taxon>
        <taxon>Arthropoda</taxon>
        <taxon>Hexapoda</taxon>
        <taxon>Insecta</taxon>
        <taxon>Pterygota</taxon>
        <taxon>Neoptera</taxon>
        <taxon>Endopterygota</taxon>
        <taxon>Coleoptera</taxon>
        <taxon>Polyphaga</taxon>
        <taxon>Cucujiformia</taxon>
        <taxon>Tenebrionidae</taxon>
        <taxon>Tenebrio</taxon>
    </lineage>
</organism>
<dbReference type="PANTHER" id="PTHR11012:SF30">
    <property type="entry name" value="PROTEIN KINASE-LIKE DOMAIN-CONTAINING"/>
    <property type="match status" value="1"/>
</dbReference>
<evidence type="ECO:0000313" key="4">
    <source>
        <dbReference type="Proteomes" id="UP000719412"/>
    </source>
</evidence>
<dbReference type="InterPro" id="IPR015897">
    <property type="entry name" value="CHK_kinase-like"/>
</dbReference>
<feature type="region of interest" description="Disordered" evidence="1">
    <location>
        <begin position="59"/>
        <end position="88"/>
    </location>
</feature>
<keyword evidence="4" id="KW-1185">Reference proteome</keyword>
<protein>
    <recommendedName>
        <fullName evidence="2">CHK kinase-like domain-containing protein</fullName>
    </recommendedName>
</protein>
<dbReference type="InterPro" id="IPR004119">
    <property type="entry name" value="EcKL"/>
</dbReference>
<feature type="compositionally biased region" description="Basic residues" evidence="1">
    <location>
        <begin position="69"/>
        <end position="88"/>
    </location>
</feature>
<accession>A0A8J6L802</accession>
<dbReference type="PANTHER" id="PTHR11012">
    <property type="entry name" value="PROTEIN KINASE-LIKE DOMAIN-CONTAINING"/>
    <property type="match status" value="1"/>
</dbReference>
<dbReference type="Pfam" id="PF02958">
    <property type="entry name" value="EcKL"/>
    <property type="match status" value="1"/>
</dbReference>
<name>A0A8J6L802_TENMO</name>
<dbReference type="Proteomes" id="UP000719412">
    <property type="component" value="Unassembled WGS sequence"/>
</dbReference>
<reference evidence="3" key="1">
    <citation type="journal article" date="2020" name="J Insects Food Feed">
        <title>The yellow mealworm (Tenebrio molitor) genome: a resource for the emerging insects as food and feed industry.</title>
        <authorList>
            <person name="Eriksson T."/>
            <person name="Andere A."/>
            <person name="Kelstrup H."/>
            <person name="Emery V."/>
            <person name="Picard C."/>
        </authorList>
    </citation>
    <scope>NUCLEOTIDE SEQUENCE</scope>
    <source>
        <strain evidence="3">Stoneville</strain>
        <tissue evidence="3">Whole head</tissue>
    </source>
</reference>
<evidence type="ECO:0000259" key="2">
    <source>
        <dbReference type="SMART" id="SM00587"/>
    </source>
</evidence>
<feature type="domain" description="CHK kinase-like" evidence="2">
    <location>
        <begin position="161"/>
        <end position="347"/>
    </location>
</feature>
<dbReference type="AlphaFoldDB" id="A0A8J6L802"/>
<gene>
    <name evidence="3" type="ORF">GEV33_012645</name>
</gene>
<reference evidence="3" key="2">
    <citation type="submission" date="2021-08" db="EMBL/GenBank/DDBJ databases">
        <authorList>
            <person name="Eriksson T."/>
        </authorList>
    </citation>
    <scope>NUCLEOTIDE SEQUENCE</scope>
    <source>
        <strain evidence="3">Stoneville</strain>
        <tissue evidence="3">Whole head</tissue>
    </source>
</reference>
<dbReference type="OrthoDB" id="191037at2759"/>
<comment type="caution">
    <text evidence="3">The sequence shown here is derived from an EMBL/GenBank/DDBJ whole genome shotgun (WGS) entry which is preliminary data.</text>
</comment>
<evidence type="ECO:0000256" key="1">
    <source>
        <dbReference type="SAM" id="MobiDB-lite"/>
    </source>
</evidence>
<dbReference type="SMART" id="SM00587">
    <property type="entry name" value="CHK"/>
    <property type="match status" value="1"/>
</dbReference>